<dbReference type="InterPro" id="IPR037545">
    <property type="entry name" value="DENN_FNIP1/2"/>
</dbReference>
<dbReference type="VEuPathDB" id="FungiDB:GVI51_M08173"/>
<keyword evidence="3" id="KW-0813">Transport</keyword>
<evidence type="ECO:0000256" key="4">
    <source>
        <dbReference type="ARBA" id="ARBA00022927"/>
    </source>
</evidence>
<dbReference type="Proteomes" id="UP000054886">
    <property type="component" value="Unassembled WGS sequence"/>
</dbReference>
<organism evidence="8 9">
    <name type="scientific">Candida glabrata</name>
    <name type="common">Yeast</name>
    <name type="synonym">Torulopsis glabrata</name>
    <dbReference type="NCBI Taxonomy" id="5478"/>
    <lineage>
        <taxon>Eukaryota</taxon>
        <taxon>Fungi</taxon>
        <taxon>Dikarya</taxon>
        <taxon>Ascomycota</taxon>
        <taxon>Saccharomycotina</taxon>
        <taxon>Saccharomycetes</taxon>
        <taxon>Saccharomycetales</taxon>
        <taxon>Saccharomycetaceae</taxon>
        <taxon>Nakaseomyces</taxon>
    </lineage>
</organism>
<dbReference type="GO" id="GO:1990877">
    <property type="term" value="C:FNIP-folliculin RagC/D GAP"/>
    <property type="evidence" value="ECO:0007669"/>
    <property type="project" value="EnsemblFungi"/>
</dbReference>
<dbReference type="VEuPathDB" id="FungiDB:GWK60_M08173"/>
<protein>
    <recommendedName>
        <fullName evidence="2">Protein LST4</fullName>
    </recommendedName>
</protein>
<proteinExistence type="inferred from homology"/>
<evidence type="ECO:0000256" key="6">
    <source>
        <dbReference type="SAM" id="MobiDB-lite"/>
    </source>
</evidence>
<dbReference type="PROSITE" id="PS51836">
    <property type="entry name" value="DENN_FNIP12"/>
    <property type="match status" value="1"/>
</dbReference>
<evidence type="ECO:0000256" key="3">
    <source>
        <dbReference type="ARBA" id="ARBA00022448"/>
    </source>
</evidence>
<dbReference type="GO" id="GO:1904263">
    <property type="term" value="P:positive regulation of TORC1 signaling"/>
    <property type="evidence" value="ECO:0007669"/>
    <property type="project" value="EnsemblFungi"/>
</dbReference>
<evidence type="ECO:0000256" key="5">
    <source>
        <dbReference type="ARBA" id="ARBA00022970"/>
    </source>
</evidence>
<comment type="caution">
    <text evidence="8">The sequence shown here is derived from an EMBL/GenBank/DDBJ whole genome shotgun (WGS) entry which is preliminary data.</text>
</comment>
<sequence length="840" mass="94130">MGERFEGLENLNDECKVKLFGCRMRAPGSGTGGHESIEYRLLILEENAEMVCRQRYRTILDYSSRGHGSMGLKHDEMTNGNVSAPFITASELRQYIYGSPIRSKTRVTEDKFRIIPNSRQLLITRVFYPRRTSMNLHGTFPKNYQSSDRRVSITMCLPSYLLADISDSWADIDGWLTQTERHLMATSFHVVETQDNFVTLVNKLLIPALRSCHEIPRLFLYPQDNIDFIHTWFKDVFNWIELKEGTKLSFLPFLIAKTLIEYRDDPQESECHRIVITSGNLVIANKLVFILGGLLKPRYDGEMKIMITPVSTPTPSSHLMPPSMNGSNESSYHSSSNSHTPSKLKIPATINEHRPSRPRYSSTENIHVQSRTMDIPIVKSDQSPFSTSRGWKIPSSYRSATSSVSISSDESLAEVIQPSSLKSTTSIPFQNFSSSLSNQLYSSSYGSWFNGSITGSFTNSNPLSNGTSNMATFSSSLKKNNISSIFQSNSPTAGTDSWERPENNTGLNPNITLQRTASNSSLRHMLTPYQQQLISPSTNSEYDEYPWFGATNNAGGATVGTSNETVGSQQPVLLQGAHMDTTTLLDSIRTSNNNGAYTFPLKNVGFDRDCSSLDHHKLLTSCFEEIFEGDIDANKLTTMVPCSDIAVHIHSKQEDSEGVTSHPRVVIDVDIPGTTISKYPEELLPRYTMYLSHFNPFFKLQAIPATNEIENKIVHGLKRDFISEKCDVSKTLFISMRSRSIKEIVVRKTTSINTPSNSSNQDPRNKSKGSMLKQKIKKVFSNGTCTGRVTPVLNNCVAFVEAALMSAMSLYSDPTIDKKYRDERILKIFLAVAHYNVDEV</sequence>
<feature type="region of interest" description="Disordered" evidence="6">
    <location>
        <begin position="752"/>
        <end position="771"/>
    </location>
</feature>
<dbReference type="GO" id="GO:0005774">
    <property type="term" value="C:vacuolar membrane"/>
    <property type="evidence" value="ECO:0007669"/>
    <property type="project" value="EnsemblFungi"/>
</dbReference>
<feature type="domain" description="UDENN FNIP1/2-type" evidence="7">
    <location>
        <begin position="34"/>
        <end position="836"/>
    </location>
</feature>
<evidence type="ECO:0000256" key="1">
    <source>
        <dbReference type="ARBA" id="ARBA00010162"/>
    </source>
</evidence>
<accession>A0A0W0CX28</accession>
<evidence type="ECO:0000259" key="7">
    <source>
        <dbReference type="PROSITE" id="PS51836"/>
    </source>
</evidence>
<dbReference type="GO" id="GO:0006865">
    <property type="term" value="P:amino acid transport"/>
    <property type="evidence" value="ECO:0007669"/>
    <property type="project" value="UniProtKB-KW"/>
</dbReference>
<keyword evidence="4" id="KW-0653">Protein transport</keyword>
<evidence type="ECO:0000256" key="2">
    <source>
        <dbReference type="ARBA" id="ARBA00013394"/>
    </source>
</evidence>
<dbReference type="InterPro" id="IPR041153">
    <property type="entry name" value="LST4_longin"/>
</dbReference>
<gene>
    <name evidence="8" type="ORF">AO440_004206</name>
</gene>
<dbReference type="EMBL" id="LLZZ01000117">
    <property type="protein sequence ID" value="KTB04155.1"/>
    <property type="molecule type" value="Genomic_DNA"/>
</dbReference>
<evidence type="ECO:0000313" key="8">
    <source>
        <dbReference type="EMBL" id="KTB04155.1"/>
    </source>
</evidence>
<feature type="region of interest" description="Disordered" evidence="6">
    <location>
        <begin position="488"/>
        <end position="509"/>
    </location>
</feature>
<reference evidence="8 9" key="1">
    <citation type="submission" date="2015-10" db="EMBL/GenBank/DDBJ databases">
        <title>Draft genomes sequences of Candida glabrata isolates 1A, 1B, 2A, 2B, 3A and 3B.</title>
        <authorList>
            <person name="Haavelsrud O.E."/>
            <person name="Gaustad P."/>
        </authorList>
    </citation>
    <scope>NUCLEOTIDE SEQUENCE [LARGE SCALE GENOMIC DNA]</scope>
    <source>
        <strain evidence="8">910700640</strain>
    </source>
</reference>
<keyword evidence="5" id="KW-0029">Amino-acid transport</keyword>
<dbReference type="AlphaFoldDB" id="A0A0W0CX28"/>
<dbReference type="VEuPathDB" id="FungiDB:B1J91_M08228g"/>
<name>A0A0W0CX28_CANGB</name>
<evidence type="ECO:0000313" key="9">
    <source>
        <dbReference type="Proteomes" id="UP000054886"/>
    </source>
</evidence>
<dbReference type="VEuPathDB" id="FungiDB:CAGL0M08228g"/>
<feature type="compositionally biased region" description="Low complexity" evidence="6">
    <location>
        <begin position="323"/>
        <end position="338"/>
    </location>
</feature>
<dbReference type="GO" id="GO:0015031">
    <property type="term" value="P:protein transport"/>
    <property type="evidence" value="ECO:0007669"/>
    <property type="project" value="UniProtKB-KW"/>
</dbReference>
<dbReference type="GO" id="GO:0071230">
    <property type="term" value="P:cellular response to amino acid stimulus"/>
    <property type="evidence" value="ECO:0007669"/>
    <property type="project" value="EnsemblFungi"/>
</dbReference>
<comment type="similarity">
    <text evidence="1">Belongs to the LST4 family.</text>
</comment>
<dbReference type="Pfam" id="PF18639">
    <property type="entry name" value="Longin_2"/>
    <property type="match status" value="1"/>
</dbReference>
<feature type="region of interest" description="Disordered" evidence="6">
    <location>
        <begin position="312"/>
        <end position="343"/>
    </location>
</feature>
<dbReference type="GO" id="GO:0005096">
    <property type="term" value="F:GTPase activator activity"/>
    <property type="evidence" value="ECO:0007669"/>
    <property type="project" value="EnsemblFungi"/>
</dbReference>